<evidence type="ECO:0000313" key="2">
    <source>
        <dbReference type="WBParaSite" id="Csp11.Scaffold551.g3618.t1"/>
    </source>
</evidence>
<proteinExistence type="predicted"/>
<name>A0A1I7T919_9PELO</name>
<sequence length="357" mass="40819">MEEARKKRIQMLKMELDALKSGQKPTGLVARGKTSYPTVSPDTVATVAPSGEPLRFNINDLDLGTLRPELLEMMNDRELLEVVKAFMESNPRFKFKDDYPFLAEGMVIQKDYTTGDLLVFSTRLRQSIRISDQRPAENRHADYVYFLVLGDGRFRGFYFTQHPPHLISAKFRSATETVIHCFALLCHPIGCQSREDRWICWNDSLGMMPVRKSAAMHAIKKQPIWDKQLDIVSIAASYEMGGFVVTKIAGITNSKDKERHFPDEVFLIEDAFFTENRSNDHVFYSKALKSEILIAKTQIGMASDTPPIELIVAATFPTPERQEFRALLIISDPSNFWKRDKEAIRESLANRTDAYRI</sequence>
<dbReference type="Proteomes" id="UP000095282">
    <property type="component" value="Unplaced"/>
</dbReference>
<protein>
    <submittedName>
        <fullName evidence="2">NurA domain-containing protein</fullName>
    </submittedName>
</protein>
<dbReference type="WBParaSite" id="Csp11.Scaffold551.g3618.t1">
    <property type="protein sequence ID" value="Csp11.Scaffold551.g3618.t1"/>
    <property type="gene ID" value="Csp11.Scaffold551.g3618"/>
</dbReference>
<dbReference type="AlphaFoldDB" id="A0A1I7T919"/>
<organism evidence="1 2">
    <name type="scientific">Caenorhabditis tropicalis</name>
    <dbReference type="NCBI Taxonomy" id="1561998"/>
    <lineage>
        <taxon>Eukaryota</taxon>
        <taxon>Metazoa</taxon>
        <taxon>Ecdysozoa</taxon>
        <taxon>Nematoda</taxon>
        <taxon>Chromadorea</taxon>
        <taxon>Rhabditida</taxon>
        <taxon>Rhabditina</taxon>
        <taxon>Rhabditomorpha</taxon>
        <taxon>Rhabditoidea</taxon>
        <taxon>Rhabditidae</taxon>
        <taxon>Peloderinae</taxon>
        <taxon>Caenorhabditis</taxon>
    </lineage>
</organism>
<keyword evidence="1" id="KW-1185">Reference proteome</keyword>
<dbReference type="eggNOG" id="ENOG502R28Y">
    <property type="taxonomic scope" value="Eukaryota"/>
</dbReference>
<evidence type="ECO:0000313" key="1">
    <source>
        <dbReference type="Proteomes" id="UP000095282"/>
    </source>
</evidence>
<reference evidence="2" key="1">
    <citation type="submission" date="2016-11" db="UniProtKB">
        <authorList>
            <consortium name="WormBaseParasite"/>
        </authorList>
    </citation>
    <scope>IDENTIFICATION</scope>
</reference>
<dbReference type="STRING" id="1561998.A0A1I7T919"/>
<accession>A0A1I7T919</accession>